<dbReference type="EMBL" id="ADCY02000001">
    <property type="protein sequence ID" value="EFG31615.1"/>
    <property type="molecule type" value="Genomic_DNA"/>
</dbReference>
<comment type="caution">
    <text evidence="3">The sequence shown here is derived from an EMBL/GenBank/DDBJ whole genome shotgun (WGS) entry which is preliminary data.</text>
</comment>
<dbReference type="AlphaFoldDB" id="V9H6D5"/>
<dbReference type="PROSITE" id="PS51781">
    <property type="entry name" value="SH3B"/>
    <property type="match status" value="1"/>
</dbReference>
<evidence type="ECO:0000313" key="3">
    <source>
        <dbReference type="EMBL" id="EFG31615.1"/>
    </source>
</evidence>
<dbReference type="KEGG" id="smur:BWP33_02515"/>
<feature type="domain" description="SH3b" evidence="2">
    <location>
        <begin position="119"/>
        <end position="193"/>
    </location>
</feature>
<dbReference type="HOGENOM" id="CLU_1137092_0_0_4"/>
<dbReference type="InterPro" id="IPR003646">
    <property type="entry name" value="SH3-like_bac-type"/>
</dbReference>
<dbReference type="Pfam" id="PF08239">
    <property type="entry name" value="SH3_3"/>
    <property type="match status" value="1"/>
</dbReference>
<accession>V9H6D5</accession>
<feature type="compositionally biased region" description="Low complexity" evidence="1">
    <location>
        <begin position="31"/>
        <end position="40"/>
    </location>
</feature>
<protein>
    <recommendedName>
        <fullName evidence="2">SH3b domain-containing protein</fullName>
    </recommendedName>
</protein>
<sequence>MNKWISISLASLTAVALLSGCNNHDDRETKQQIAQLQAQLDAEKAEKAQRQAQENEQKQQQEQQEREEQIRQEAEESVRAQLKMEAEEKAAQQKAIQQQKAAQQKATPKMTEKIVRYPATVVTQSGYGDLSLRGEASTKGLEVGKVYDGNEVTVIAKTNKCEVIGNIDGCWVKVQLDSGVKGYMFDGYLNREVLSQEEKQNLRQNSQEDNE</sequence>
<dbReference type="Gene3D" id="2.30.30.40">
    <property type="entry name" value="SH3 Domains"/>
    <property type="match status" value="1"/>
</dbReference>
<feature type="compositionally biased region" description="Basic and acidic residues" evidence="1">
    <location>
        <begin position="41"/>
        <end position="79"/>
    </location>
</feature>
<evidence type="ECO:0000313" key="4">
    <source>
        <dbReference type="Proteomes" id="UP000017813"/>
    </source>
</evidence>
<dbReference type="OrthoDB" id="6650383at2"/>
<dbReference type="eggNOG" id="ENOG5034B9M">
    <property type="taxonomic scope" value="Bacteria"/>
</dbReference>
<evidence type="ECO:0000259" key="2">
    <source>
        <dbReference type="PROSITE" id="PS51781"/>
    </source>
</evidence>
<feature type="region of interest" description="Disordered" evidence="1">
    <location>
        <begin position="28"/>
        <end position="79"/>
    </location>
</feature>
<evidence type="ECO:0000256" key="1">
    <source>
        <dbReference type="SAM" id="MobiDB-lite"/>
    </source>
</evidence>
<dbReference type="Proteomes" id="UP000017813">
    <property type="component" value="Unassembled WGS sequence"/>
</dbReference>
<dbReference type="PROSITE" id="PS51257">
    <property type="entry name" value="PROKAR_LIPOPROTEIN"/>
    <property type="match status" value="1"/>
</dbReference>
<proteinExistence type="predicted"/>
<gene>
    <name evidence="3" type="ORF">HMPREF9021_00010</name>
</gene>
<dbReference type="RefSeq" id="WP_002640943.1">
    <property type="nucleotide sequence ID" value="NZ_CP019448.1"/>
</dbReference>
<keyword evidence="4" id="KW-1185">Reference proteome</keyword>
<organism evidence="3 4">
    <name type="scientific">Simonsiella muelleri ATCC 29453</name>
    <dbReference type="NCBI Taxonomy" id="641147"/>
    <lineage>
        <taxon>Bacteria</taxon>
        <taxon>Pseudomonadati</taxon>
        <taxon>Pseudomonadota</taxon>
        <taxon>Betaproteobacteria</taxon>
        <taxon>Neisseriales</taxon>
        <taxon>Neisseriaceae</taxon>
        <taxon>Simonsiella</taxon>
    </lineage>
</organism>
<reference evidence="3 4" key="1">
    <citation type="submission" date="2010-03" db="EMBL/GenBank/DDBJ databases">
        <authorList>
            <consortium name="The Broad Institute Genome Sequencing Platform"/>
            <person name="Ward D."/>
            <person name="Earl A."/>
            <person name="Feldgarden M."/>
            <person name="Gevers D."/>
            <person name="Young S."/>
            <person name="Zeng Q."/>
            <person name="Koehrsen M."/>
            <person name="Alvarado L."/>
            <person name="Berlin A.M."/>
            <person name="Borenstein D."/>
            <person name="Chapman S.B."/>
            <person name="Chen Z."/>
            <person name="Engels R."/>
            <person name="Freedman E."/>
            <person name="Gellesch M."/>
            <person name="Goldberg J."/>
            <person name="Griggs A."/>
            <person name="Gujja S."/>
            <person name="Heilman E.R."/>
            <person name="Heiman D.I."/>
            <person name="Hepburn T.A."/>
            <person name="Howarth C."/>
            <person name="Jen D."/>
            <person name="Larson L."/>
            <person name="Mehta T."/>
            <person name="Park D."/>
            <person name="Pearson M."/>
            <person name="Richards J."/>
            <person name="Roberts A."/>
            <person name="Saif S."/>
            <person name="Shea T.D."/>
            <person name="Shenoy N."/>
            <person name="Sisk P."/>
            <person name="Stolte C."/>
            <person name="Sykes S.N."/>
            <person name="Walk T."/>
            <person name="White J."/>
            <person name="Yandava C."/>
            <person name="Izard J."/>
            <person name="Baranova O.V."/>
            <person name="Blanton J.M."/>
            <person name="Tanner A.C."/>
            <person name="Dewhirst F."/>
            <person name="Haas B."/>
            <person name="Nusbaum C."/>
            <person name="Birren B."/>
        </authorList>
    </citation>
    <scope>NUCLEOTIDE SEQUENCE [LARGE SCALE GENOMIC DNA]</scope>
    <source>
        <strain evidence="3 4">ATCC 29453</strain>
    </source>
</reference>
<name>V9H6D5_9NEIS</name>
<reference evidence="3 4" key="2">
    <citation type="submission" date="2011-10" db="EMBL/GenBank/DDBJ databases">
        <title>The Genome Sequence of Simonsiella muelleri ATCC 29453.</title>
        <authorList>
            <consortium name="The Broad Institute Genome Sequencing Platform"/>
            <consortium name="The Broad Institute Genome Sequencing Center for Infectious Disease"/>
            <person name="Earl A."/>
            <person name="Ward D."/>
            <person name="Feldgarden M."/>
            <person name="Gevers D."/>
            <person name="Izard J."/>
            <person name="Baranova O.V."/>
            <person name="Blanton J.M."/>
            <person name="Tanner A.C."/>
            <person name="Dewhirst F."/>
            <person name="Young S.K."/>
            <person name="Zeng Q."/>
            <person name="Gargeya S."/>
            <person name="Fitzgerald M."/>
            <person name="Haas B."/>
            <person name="Abouelleil A."/>
            <person name="Alvarado L."/>
            <person name="Arachchi H.M."/>
            <person name="Berlin A."/>
            <person name="Brown A."/>
            <person name="Chapman S.B."/>
            <person name="Chen Z."/>
            <person name="Dunbar C."/>
            <person name="Freedman E."/>
            <person name="Gearin G."/>
            <person name="Goldberg J."/>
            <person name="Griggs A."/>
            <person name="Gujja S."/>
            <person name="Heiman D."/>
            <person name="Howarth C."/>
            <person name="Larson L."/>
            <person name="Lui A."/>
            <person name="MacDonald P.J.P."/>
            <person name="Montmayeur A."/>
            <person name="Murphy C."/>
            <person name="Neiman D."/>
            <person name="Pearson M."/>
            <person name="Priest M."/>
            <person name="Roberts A."/>
            <person name="Saif S."/>
            <person name="Shea T."/>
            <person name="Shenoy N."/>
            <person name="Sisk P."/>
            <person name="Stolte C."/>
            <person name="Sykes S."/>
            <person name="Wortman J."/>
            <person name="Nusbaum C."/>
            <person name="Birren B."/>
        </authorList>
    </citation>
    <scope>NUCLEOTIDE SEQUENCE [LARGE SCALE GENOMIC DNA]</scope>
    <source>
        <strain evidence="3 4">ATCC 29453</strain>
    </source>
</reference>